<feature type="region of interest" description="Disordered" evidence="1">
    <location>
        <begin position="21"/>
        <end position="41"/>
    </location>
</feature>
<evidence type="ECO:0000256" key="1">
    <source>
        <dbReference type="SAM" id="MobiDB-lite"/>
    </source>
</evidence>
<accession>A0A0E9XLL5</accession>
<evidence type="ECO:0000313" key="2">
    <source>
        <dbReference type="EMBL" id="JAI03638.1"/>
    </source>
</evidence>
<proteinExistence type="predicted"/>
<organism evidence="2">
    <name type="scientific">Anguilla anguilla</name>
    <name type="common">European freshwater eel</name>
    <name type="synonym">Muraena anguilla</name>
    <dbReference type="NCBI Taxonomy" id="7936"/>
    <lineage>
        <taxon>Eukaryota</taxon>
        <taxon>Metazoa</taxon>
        <taxon>Chordata</taxon>
        <taxon>Craniata</taxon>
        <taxon>Vertebrata</taxon>
        <taxon>Euteleostomi</taxon>
        <taxon>Actinopterygii</taxon>
        <taxon>Neopterygii</taxon>
        <taxon>Teleostei</taxon>
        <taxon>Anguilliformes</taxon>
        <taxon>Anguillidae</taxon>
        <taxon>Anguilla</taxon>
    </lineage>
</organism>
<reference evidence="2" key="2">
    <citation type="journal article" date="2015" name="Fish Shellfish Immunol.">
        <title>Early steps in the European eel (Anguilla anguilla)-Vibrio vulnificus interaction in the gills: Role of the RtxA13 toxin.</title>
        <authorList>
            <person name="Callol A."/>
            <person name="Pajuelo D."/>
            <person name="Ebbesson L."/>
            <person name="Teles M."/>
            <person name="MacKenzie S."/>
            <person name="Amaro C."/>
        </authorList>
    </citation>
    <scope>NUCLEOTIDE SEQUENCE</scope>
</reference>
<name>A0A0E9XLL5_ANGAN</name>
<reference evidence="2" key="1">
    <citation type="submission" date="2014-11" db="EMBL/GenBank/DDBJ databases">
        <authorList>
            <person name="Amaro Gonzalez C."/>
        </authorList>
    </citation>
    <scope>NUCLEOTIDE SEQUENCE</scope>
</reference>
<dbReference type="AlphaFoldDB" id="A0A0E9XLL5"/>
<protein>
    <submittedName>
        <fullName evidence="2">Uncharacterized protein</fullName>
    </submittedName>
</protein>
<sequence length="41" mass="4718">MRSSVTREVPGKIINTLRKHKRLKAKTHSTQKNKTHAAHNI</sequence>
<dbReference type="EMBL" id="GBXM01004940">
    <property type="protein sequence ID" value="JAI03638.1"/>
    <property type="molecule type" value="Transcribed_RNA"/>
</dbReference>